<sequence length="293" mass="33593">MKFFDPHIHMTARTTDDYQRMVEMGIRAVCEPAFWLGQPRTHAGTYEDYLKTIIGWERFRASQFGIHHFCTIALNPREANSHIAPEVMELLPLYIHKESVLGIGEIGLDDMTSVEEKYFLAQLQLAKEHNLPVIIHTPHRNKKEGTQRSIDIVKEVGINQKQVVIDHNMEETLPLVLEQTDCWAGHTIYPQTKMSKDRMVKLVQQYGVERILVNSSADWGMSDPLNIPKTAGLMKEANFSDADIEKLFWKNPIAFYASSGKISEEMIAEPIKIDQTQFWEDNSILRGQSPVVE</sequence>
<dbReference type="Pfam" id="PF01026">
    <property type="entry name" value="TatD_DNase"/>
    <property type="match status" value="1"/>
</dbReference>
<dbReference type="InterPro" id="IPR032466">
    <property type="entry name" value="Metal_Hydrolase"/>
</dbReference>
<dbReference type="RefSeq" id="WP_151967354.1">
    <property type="nucleotide sequence ID" value="NZ_AP019860.1"/>
</dbReference>
<accession>A0A5S9IKC5</accession>
<dbReference type="PIRSF" id="PIRSF005295">
    <property type="entry name" value="UCP005295_TatD"/>
    <property type="match status" value="1"/>
</dbReference>
<dbReference type="SUPFAM" id="SSF51556">
    <property type="entry name" value="Metallo-dependent hydrolases"/>
    <property type="match status" value="1"/>
</dbReference>
<dbReference type="AlphaFoldDB" id="A0A5S9IKC5"/>
<dbReference type="InterPro" id="IPR012022">
    <property type="entry name" value="UCP005295"/>
</dbReference>
<dbReference type="InterPro" id="IPR001130">
    <property type="entry name" value="TatD-like"/>
</dbReference>
<dbReference type="Proteomes" id="UP000326354">
    <property type="component" value="Chromosome"/>
</dbReference>
<evidence type="ECO:0000313" key="2">
    <source>
        <dbReference type="EMBL" id="BBM83140.1"/>
    </source>
</evidence>
<dbReference type="GO" id="GO:0016788">
    <property type="term" value="F:hydrolase activity, acting on ester bonds"/>
    <property type="evidence" value="ECO:0007669"/>
    <property type="project" value="UniProtKB-UniRule"/>
</dbReference>
<dbReference type="KEGG" id="uam:UABAM_01491"/>
<keyword evidence="3" id="KW-1185">Reference proteome</keyword>
<name>A0A5S9IKC5_UABAM</name>
<dbReference type="PANTHER" id="PTHR42658">
    <property type="entry name" value="HYDROLASE TATD"/>
    <property type="match status" value="1"/>
</dbReference>
<organism evidence="2 3">
    <name type="scientific">Uabimicrobium amorphum</name>
    <dbReference type="NCBI Taxonomy" id="2596890"/>
    <lineage>
        <taxon>Bacteria</taxon>
        <taxon>Pseudomonadati</taxon>
        <taxon>Planctomycetota</taxon>
        <taxon>Candidatus Uabimicrobiia</taxon>
        <taxon>Candidatus Uabimicrobiales</taxon>
        <taxon>Candidatus Uabimicrobiaceae</taxon>
        <taxon>Candidatus Uabimicrobium</taxon>
    </lineage>
</organism>
<proteinExistence type="inferred from homology"/>
<dbReference type="Gene3D" id="3.20.20.140">
    <property type="entry name" value="Metal-dependent hydrolases"/>
    <property type="match status" value="1"/>
</dbReference>
<keyword evidence="1" id="KW-0479">Metal-binding</keyword>
<protein>
    <submittedName>
        <fullName evidence="2">TatD family hydrolase</fullName>
    </submittedName>
</protein>
<dbReference type="OrthoDB" id="9783157at2"/>
<keyword evidence="1 2" id="KW-0378">Hydrolase</keyword>
<comment type="similarity">
    <text evidence="1">Belongs to the metallo-dependent hydrolases superfamily.</text>
</comment>
<gene>
    <name evidence="2" type="ORF">UABAM_01491</name>
</gene>
<dbReference type="PANTHER" id="PTHR42658:SF1">
    <property type="entry name" value="HYDROLASE TATD"/>
    <property type="match status" value="1"/>
</dbReference>
<evidence type="ECO:0000313" key="3">
    <source>
        <dbReference type="Proteomes" id="UP000326354"/>
    </source>
</evidence>
<evidence type="ECO:0000256" key="1">
    <source>
        <dbReference type="PIRNR" id="PIRNR005295"/>
    </source>
</evidence>
<dbReference type="EMBL" id="AP019860">
    <property type="protein sequence ID" value="BBM83140.1"/>
    <property type="molecule type" value="Genomic_DNA"/>
</dbReference>
<dbReference type="GO" id="GO:0046872">
    <property type="term" value="F:metal ion binding"/>
    <property type="evidence" value="ECO:0007669"/>
    <property type="project" value="UniProtKB-KW"/>
</dbReference>
<reference evidence="2 3" key="1">
    <citation type="submission" date="2019-08" db="EMBL/GenBank/DDBJ databases">
        <title>Complete genome sequence of Candidatus Uab amorphum.</title>
        <authorList>
            <person name="Shiratori T."/>
            <person name="Suzuki S."/>
            <person name="Kakizawa Y."/>
            <person name="Ishida K."/>
        </authorList>
    </citation>
    <scope>NUCLEOTIDE SEQUENCE [LARGE SCALE GENOMIC DNA]</scope>
    <source>
        <strain evidence="2 3">SRT547</strain>
    </source>
</reference>